<feature type="binding site" evidence="6">
    <location>
        <position position="73"/>
    </location>
    <ligand>
        <name>substrate</name>
    </ligand>
</feature>
<dbReference type="PIRSF" id="PIRSF006806">
    <property type="entry name" value="FTHF_cligase"/>
    <property type="match status" value="1"/>
</dbReference>
<dbReference type="GO" id="GO:0030272">
    <property type="term" value="F:5-formyltetrahydrofolate cyclo-ligase activity"/>
    <property type="evidence" value="ECO:0007669"/>
    <property type="project" value="UniProtKB-EC"/>
</dbReference>
<evidence type="ECO:0000313" key="7">
    <source>
        <dbReference type="EMBL" id="SSD62145.1"/>
    </source>
</evidence>
<dbReference type="AlphaFoldDB" id="A0A376BBS7"/>
<keyword evidence="7" id="KW-0436">Ligase</keyword>
<dbReference type="InterPro" id="IPR002698">
    <property type="entry name" value="FTHF_cligase"/>
</dbReference>
<dbReference type="InterPro" id="IPR037171">
    <property type="entry name" value="NagB/RpiA_transferase-like"/>
</dbReference>
<dbReference type="GO" id="GO:0035999">
    <property type="term" value="P:tetrahydrofolate interconversion"/>
    <property type="evidence" value="ECO:0007669"/>
    <property type="project" value="TreeGrafter"/>
</dbReference>
<feature type="binding site" evidence="6">
    <location>
        <begin position="22"/>
        <end position="26"/>
    </location>
    <ligand>
        <name>ATP</name>
        <dbReference type="ChEBI" id="CHEBI:30616"/>
    </ligand>
</feature>
<comment type="catalytic activity">
    <reaction evidence="4">
        <text>(6S)-5-formyl-5,6,7,8-tetrahydrofolate + ATP = (6R)-5,10-methenyltetrahydrofolate + ADP + phosphate</text>
        <dbReference type="Rhea" id="RHEA:10488"/>
        <dbReference type="ChEBI" id="CHEBI:30616"/>
        <dbReference type="ChEBI" id="CHEBI:43474"/>
        <dbReference type="ChEBI" id="CHEBI:57455"/>
        <dbReference type="ChEBI" id="CHEBI:57457"/>
        <dbReference type="ChEBI" id="CHEBI:456216"/>
        <dbReference type="EC" id="6.3.3.2"/>
    </reaction>
</comment>
<dbReference type="VEuPathDB" id="FungiDB:SCODWIG_03907"/>
<dbReference type="SUPFAM" id="SSF100950">
    <property type="entry name" value="NagB/RpiA/CoA transferase-like"/>
    <property type="match status" value="1"/>
</dbReference>
<dbReference type="EC" id="6.3.3.2" evidence="5"/>
<dbReference type="EMBL" id="UFAJ01001186">
    <property type="protein sequence ID" value="SSD62145.1"/>
    <property type="molecule type" value="Genomic_DNA"/>
</dbReference>
<comment type="similarity">
    <text evidence="1">Belongs to the 5-formyltetrahydrofolate cyclo-ligase family.</text>
</comment>
<keyword evidence="2 6" id="KW-0547">Nucleotide-binding</keyword>
<dbReference type="Gene3D" id="3.40.50.10420">
    <property type="entry name" value="NagB/RpiA/CoA transferase-like"/>
    <property type="match status" value="1"/>
</dbReference>
<sequence length="241" mass="27325">MLNPVTIKTSRTVSSIVPTTNKKLLRKNVKNRLKIISQRELIKQSDVILNKLKPILLEQQTQKGASLGIGCYMNMDASEVKTLNIINFLFENGFTVYLPKCTSTKESGQINLRTPQLDIHHPHLTFHQMVSFQHVLDLKPSGKFKLKEPSDESAGAHPPNDIDVLLVPGVAFNLHNMARLGHGCGYYDDYIYRHAHYNNKRPLLLIGLALKEQIIEQDIPLEEHDRKLDCIIVGDGTVNWK</sequence>
<keyword evidence="3 6" id="KW-0067">ATP-binding</keyword>
<accession>A0A376BBS7</accession>
<dbReference type="GO" id="GO:0005524">
    <property type="term" value="F:ATP binding"/>
    <property type="evidence" value="ECO:0007669"/>
    <property type="project" value="UniProtKB-KW"/>
</dbReference>
<gene>
    <name evidence="7" type="ORF">SCODWIG_03907</name>
</gene>
<name>A0A376BBS7_9ASCO</name>
<feature type="binding site" evidence="6">
    <location>
        <begin position="179"/>
        <end position="187"/>
    </location>
    <ligand>
        <name>ATP</name>
        <dbReference type="ChEBI" id="CHEBI:30616"/>
    </ligand>
</feature>
<evidence type="ECO:0000256" key="6">
    <source>
        <dbReference type="PIRSR" id="PIRSR006806-1"/>
    </source>
</evidence>
<dbReference type="Proteomes" id="UP000262825">
    <property type="component" value="Unassembled WGS sequence"/>
</dbReference>
<dbReference type="PANTHER" id="PTHR23407">
    <property type="entry name" value="ATPASE INHIBITOR/5-FORMYLTETRAHYDROFOLATE CYCLO-LIGASE"/>
    <property type="match status" value="1"/>
</dbReference>
<evidence type="ECO:0000256" key="2">
    <source>
        <dbReference type="ARBA" id="ARBA00022741"/>
    </source>
</evidence>
<reference evidence="8" key="1">
    <citation type="submission" date="2018-06" db="EMBL/GenBank/DDBJ databases">
        <authorList>
            <person name="Guldener U."/>
        </authorList>
    </citation>
    <scope>NUCLEOTIDE SEQUENCE [LARGE SCALE GENOMIC DNA]</scope>
    <source>
        <strain evidence="8">UTAD17</strain>
    </source>
</reference>
<dbReference type="InterPro" id="IPR024185">
    <property type="entry name" value="FTHF_cligase-like_sf"/>
</dbReference>
<dbReference type="GO" id="GO:0005739">
    <property type="term" value="C:mitochondrion"/>
    <property type="evidence" value="ECO:0007669"/>
    <property type="project" value="TreeGrafter"/>
</dbReference>
<dbReference type="OrthoDB" id="3970891at2759"/>
<evidence type="ECO:0000256" key="3">
    <source>
        <dbReference type="ARBA" id="ARBA00022840"/>
    </source>
</evidence>
<feature type="binding site" evidence="6">
    <location>
        <position position="79"/>
    </location>
    <ligand>
        <name>substrate</name>
    </ligand>
</feature>
<evidence type="ECO:0000256" key="4">
    <source>
        <dbReference type="ARBA" id="ARBA00036539"/>
    </source>
</evidence>
<dbReference type="PANTHER" id="PTHR23407:SF1">
    <property type="entry name" value="5-FORMYLTETRAHYDROFOLATE CYCLO-LIGASE"/>
    <property type="match status" value="1"/>
</dbReference>
<organism evidence="7 8">
    <name type="scientific">Saccharomycodes ludwigii</name>
    <dbReference type="NCBI Taxonomy" id="36035"/>
    <lineage>
        <taxon>Eukaryota</taxon>
        <taxon>Fungi</taxon>
        <taxon>Dikarya</taxon>
        <taxon>Ascomycota</taxon>
        <taxon>Saccharomycotina</taxon>
        <taxon>Saccharomycetes</taxon>
        <taxon>Saccharomycodales</taxon>
        <taxon>Saccharomycodaceae</taxon>
        <taxon>Saccharomycodes</taxon>
    </lineage>
</organism>
<evidence type="ECO:0000256" key="5">
    <source>
        <dbReference type="ARBA" id="ARBA00038966"/>
    </source>
</evidence>
<proteinExistence type="inferred from homology"/>
<evidence type="ECO:0000313" key="8">
    <source>
        <dbReference type="Proteomes" id="UP000262825"/>
    </source>
</evidence>
<protein>
    <recommendedName>
        <fullName evidence="5">5-formyltetrahydrofolate cyclo-ligase</fullName>
        <ecNumber evidence="5">6.3.3.2</ecNumber>
    </recommendedName>
</protein>
<evidence type="ECO:0000256" key="1">
    <source>
        <dbReference type="ARBA" id="ARBA00010638"/>
    </source>
</evidence>
<dbReference type="GO" id="GO:0009396">
    <property type="term" value="P:folic acid-containing compound biosynthetic process"/>
    <property type="evidence" value="ECO:0007669"/>
    <property type="project" value="TreeGrafter"/>
</dbReference>
<keyword evidence="8" id="KW-1185">Reference proteome</keyword>
<dbReference type="Pfam" id="PF01812">
    <property type="entry name" value="5-FTHF_cyc-lig"/>
    <property type="match status" value="1"/>
</dbReference>